<dbReference type="Gene3D" id="3.40.47.10">
    <property type="match status" value="1"/>
</dbReference>
<gene>
    <name evidence="3" type="ORF">PTT_07291</name>
</gene>
<dbReference type="Proteomes" id="UP000001067">
    <property type="component" value="Unassembled WGS sequence"/>
</dbReference>
<name>E3RHB8_PYRTT</name>
<dbReference type="InterPro" id="IPR014030">
    <property type="entry name" value="Ketoacyl_synth_N"/>
</dbReference>
<feature type="chain" id="PRO_5003180457" description="Beta-ketoacyl synthase-like N-terminal domain-containing protein" evidence="1">
    <location>
        <begin position="21"/>
        <end position="681"/>
    </location>
</feature>
<dbReference type="SUPFAM" id="SSF53901">
    <property type="entry name" value="Thiolase-like"/>
    <property type="match status" value="1"/>
</dbReference>
<dbReference type="InterPro" id="IPR016039">
    <property type="entry name" value="Thiolase-like"/>
</dbReference>
<evidence type="ECO:0000313" key="3">
    <source>
        <dbReference type="EMBL" id="EFQ94869.1"/>
    </source>
</evidence>
<dbReference type="OrthoDB" id="329835at2759"/>
<feature type="signal peptide" evidence="1">
    <location>
        <begin position="1"/>
        <end position="20"/>
    </location>
</feature>
<evidence type="ECO:0000259" key="2">
    <source>
        <dbReference type="Pfam" id="PF00109"/>
    </source>
</evidence>
<dbReference type="Pfam" id="PF00109">
    <property type="entry name" value="ketoacyl-synt"/>
    <property type="match status" value="1"/>
</dbReference>
<dbReference type="AlphaFoldDB" id="E3RHB8"/>
<organism evidence="4">
    <name type="scientific">Pyrenophora teres f. teres (strain 0-1)</name>
    <name type="common">Barley net blotch fungus</name>
    <name type="synonym">Drechslera teres f. teres</name>
    <dbReference type="NCBI Taxonomy" id="861557"/>
    <lineage>
        <taxon>Eukaryota</taxon>
        <taxon>Fungi</taxon>
        <taxon>Dikarya</taxon>
        <taxon>Ascomycota</taxon>
        <taxon>Pezizomycotina</taxon>
        <taxon>Dothideomycetes</taxon>
        <taxon>Pleosporomycetidae</taxon>
        <taxon>Pleosporales</taxon>
        <taxon>Pleosporineae</taxon>
        <taxon>Pleosporaceae</taxon>
        <taxon>Pyrenophora</taxon>
    </lineage>
</organism>
<dbReference type="GO" id="GO:0016746">
    <property type="term" value="F:acyltransferase activity"/>
    <property type="evidence" value="ECO:0007669"/>
    <property type="project" value="InterPro"/>
</dbReference>
<proteinExistence type="predicted"/>
<accession>E3RHB8</accession>
<reference evidence="3 4" key="1">
    <citation type="journal article" date="2010" name="Genome Biol.">
        <title>A first genome assembly of the barley fungal pathogen Pyrenophora teres f. teres.</title>
        <authorList>
            <person name="Ellwood S.R."/>
            <person name="Liu Z."/>
            <person name="Syme R.A."/>
            <person name="Lai Z."/>
            <person name="Hane J.K."/>
            <person name="Keiper F."/>
            <person name="Moffat C.S."/>
            <person name="Oliver R.P."/>
            <person name="Friesen T.L."/>
        </authorList>
    </citation>
    <scope>NUCLEOTIDE SEQUENCE [LARGE SCALE GENOMIC DNA]</scope>
    <source>
        <strain evidence="3 4">0-1</strain>
    </source>
</reference>
<keyword evidence="4" id="KW-1185">Reference proteome</keyword>
<dbReference type="KEGG" id="pte:PTT_07291"/>
<evidence type="ECO:0000256" key="1">
    <source>
        <dbReference type="SAM" id="SignalP"/>
    </source>
</evidence>
<feature type="domain" description="Beta-ketoacyl synthase-like N-terminal" evidence="2">
    <location>
        <begin position="588"/>
        <end position="669"/>
    </location>
</feature>
<keyword evidence="1" id="KW-0732">Signal</keyword>
<protein>
    <recommendedName>
        <fullName evidence="2">Beta-ketoacyl synthase-like N-terminal domain-containing protein</fullName>
    </recommendedName>
</protein>
<dbReference type="HOGENOM" id="CLU_025805_0_0_1"/>
<sequence>MYISVFIAMGVSLLAVTVSASDKRNTKLPFNILSVPTAFSNQPPLGTAINSLPHVVYSSASTVMSLPTNVTPIVPIKPSYSHYPPISSSSGLTVVTPANTIPSDYMRSPSTTTGTPTVASIPTIETTGDYISHLYPRSERKLSIRNNDWIWKDEGFEKCSKKLNMCSDHYEYLKKVVEIKTALADDLTKIHEKAMKDLSNRILAIGDELGVALDTIAKMKQYPEEPKSTAEENVEFDKLYWESSDPQEAVELERIYHGGGPAEGAKVFPEIYQTGTPDDVKRFEEVFENGSPDEIKKFMEMYRGGAKSKRDLPSFGTTLSTAYSTPIADAALAHILTGVLPVEYNYPASPSTASSLAAPTPTGEGGLAYILPEPTLVESIPSSSNTSTASPSTATATATGSFLGTYLSTLPRLSPRRLSLRFKDSDSDRQVQYSHNWFNKDCINEPRCIQWFDSHCHMLRRQSLSSRTPHSHSTVSNLNLPNTASKPLAATSDLVSVAGDITATEAELKPFTAARHQQGYSAEFSYQHYLLAEKGLGRLDAVRIVQMGNSSHTPYLVTALKSSGGKVSIYHEQHLAIDEDRTSPIIDKITIVEMSGRGPESENLEEFWDIIMSKQDICTEVPPDRFNVDDYYCLEHGKTDKKCTITTKYGCFMNKPGHSDAWFFTSHPEKPCSWTRDIGSS</sequence>
<dbReference type="EMBL" id="GL533075">
    <property type="protein sequence ID" value="EFQ94869.1"/>
    <property type="molecule type" value="Genomic_DNA"/>
</dbReference>
<evidence type="ECO:0000313" key="4">
    <source>
        <dbReference type="Proteomes" id="UP000001067"/>
    </source>
</evidence>